<evidence type="ECO:0000256" key="1">
    <source>
        <dbReference type="ARBA" id="ARBA00005143"/>
    </source>
</evidence>
<organism evidence="8 9">
    <name type="scientific">Stentor coeruleus</name>
    <dbReference type="NCBI Taxonomy" id="5963"/>
    <lineage>
        <taxon>Eukaryota</taxon>
        <taxon>Sar</taxon>
        <taxon>Alveolata</taxon>
        <taxon>Ciliophora</taxon>
        <taxon>Postciliodesmatophora</taxon>
        <taxon>Heterotrichea</taxon>
        <taxon>Heterotrichida</taxon>
        <taxon>Stentoridae</taxon>
        <taxon>Stentor</taxon>
    </lineage>
</organism>
<dbReference type="GO" id="GO:0046951">
    <property type="term" value="P:ketone body biosynthetic process"/>
    <property type="evidence" value="ECO:0007669"/>
    <property type="project" value="TreeGrafter"/>
</dbReference>
<evidence type="ECO:0000256" key="4">
    <source>
        <dbReference type="ARBA" id="ARBA00022723"/>
    </source>
</evidence>
<dbReference type="InterPro" id="IPR000891">
    <property type="entry name" value="PYR_CT"/>
</dbReference>
<dbReference type="CDD" id="cd07938">
    <property type="entry name" value="DRE_TIM_HMGL"/>
    <property type="match status" value="1"/>
</dbReference>
<dbReference type="GO" id="GO:0046872">
    <property type="term" value="F:metal ion binding"/>
    <property type="evidence" value="ECO:0007669"/>
    <property type="project" value="UniProtKB-KW"/>
</dbReference>
<dbReference type="FunFam" id="3.20.20.70:FF:000201">
    <property type="entry name" value="Hydroxymethylglutaryl-CoA lyase"/>
    <property type="match status" value="1"/>
</dbReference>
<proteinExistence type="inferred from homology"/>
<comment type="catalytic activity">
    <reaction evidence="6">
        <text>(3S)-3-hydroxy-3-methylglutaryl-CoA = acetoacetate + acetyl-CoA</text>
        <dbReference type="Rhea" id="RHEA:24404"/>
        <dbReference type="ChEBI" id="CHEBI:13705"/>
        <dbReference type="ChEBI" id="CHEBI:43074"/>
        <dbReference type="ChEBI" id="CHEBI:57288"/>
        <dbReference type="EC" id="4.1.3.4"/>
    </reaction>
</comment>
<dbReference type="Gene3D" id="3.20.20.70">
    <property type="entry name" value="Aldolase class I"/>
    <property type="match status" value="1"/>
</dbReference>
<dbReference type="NCBIfam" id="NF004283">
    <property type="entry name" value="PRK05692.1"/>
    <property type="match status" value="1"/>
</dbReference>
<dbReference type="SUPFAM" id="SSF51569">
    <property type="entry name" value="Aldolase"/>
    <property type="match status" value="1"/>
</dbReference>
<dbReference type="PROSITE" id="PS50991">
    <property type="entry name" value="PYR_CT"/>
    <property type="match status" value="1"/>
</dbReference>
<name>A0A1R2BES7_9CILI</name>
<evidence type="ECO:0000259" key="7">
    <source>
        <dbReference type="PROSITE" id="PS50991"/>
    </source>
</evidence>
<keyword evidence="9" id="KW-1185">Reference proteome</keyword>
<protein>
    <recommendedName>
        <fullName evidence="3">hydroxymethylglutaryl-CoA lyase</fullName>
        <ecNumber evidence="3">4.1.3.4</ecNumber>
    </recommendedName>
</protein>
<evidence type="ECO:0000256" key="2">
    <source>
        <dbReference type="ARBA" id="ARBA00009405"/>
    </source>
</evidence>
<evidence type="ECO:0000256" key="5">
    <source>
        <dbReference type="ARBA" id="ARBA00023239"/>
    </source>
</evidence>
<comment type="similarity">
    <text evidence="2">Belongs to the HMG-CoA lyase family.</text>
</comment>
<sequence>MQKFREIISHYSSRTLPKAIRIVEMGPRDGLQSEKKILPSDIKVEFINRLSECGYKNIEVTSFVSPKWVPQMGDNLEVFQRIYKKPGVTYSALTPNVKGYESAKSVGVPEVAIFASASEGFSQKNINCSIEESIQRFRSIMHSAYIDKIRVRGYISCVFGCPYDGEISPEAVRSVALKLKEIGCYEISLGDTIGIGTPTKTKALIESVLYDLAPSEVAVHFHNTFDRALENIFTALEMGITTVDSSIASLGGCPYADGATGNVSTEDVAFLCQELGIETGLDINALCRTANWMSKISGIPNRSVYQIHE</sequence>
<dbReference type="UniPathway" id="UPA00896">
    <property type="reaction ID" value="UER00863"/>
</dbReference>
<dbReference type="GO" id="GO:0004419">
    <property type="term" value="F:hydroxymethylglutaryl-CoA lyase activity"/>
    <property type="evidence" value="ECO:0007669"/>
    <property type="project" value="UniProtKB-EC"/>
</dbReference>
<dbReference type="InterPro" id="IPR043594">
    <property type="entry name" value="HMGL"/>
</dbReference>
<evidence type="ECO:0000256" key="3">
    <source>
        <dbReference type="ARBA" id="ARBA00012910"/>
    </source>
</evidence>
<dbReference type="InterPro" id="IPR013785">
    <property type="entry name" value="Aldolase_TIM"/>
</dbReference>
<comment type="pathway">
    <text evidence="1">Metabolic intermediate metabolism; (S)-3-hydroxy-3-methylglutaryl-CoA degradation; acetoacetate from (S)-3-hydroxy-3-methylglutaryl-CoA: step 1/1.</text>
</comment>
<dbReference type="OrthoDB" id="1905920at2759"/>
<keyword evidence="5" id="KW-0456">Lyase</keyword>
<dbReference type="Pfam" id="PF00682">
    <property type="entry name" value="HMGL-like"/>
    <property type="match status" value="1"/>
</dbReference>
<dbReference type="Proteomes" id="UP000187209">
    <property type="component" value="Unassembled WGS sequence"/>
</dbReference>
<accession>A0A1R2BES7</accession>
<gene>
    <name evidence="8" type="ORF">SteCoe_25604</name>
</gene>
<dbReference type="PANTHER" id="PTHR42738:SF7">
    <property type="entry name" value="HYDROXYMETHYLGLUTARYL-COA LYASE"/>
    <property type="match status" value="1"/>
</dbReference>
<keyword evidence="4" id="KW-0479">Metal-binding</keyword>
<evidence type="ECO:0000313" key="9">
    <source>
        <dbReference type="Proteomes" id="UP000187209"/>
    </source>
</evidence>
<dbReference type="GO" id="GO:0006552">
    <property type="term" value="P:L-leucine catabolic process"/>
    <property type="evidence" value="ECO:0007669"/>
    <property type="project" value="TreeGrafter"/>
</dbReference>
<dbReference type="EC" id="4.1.3.4" evidence="3"/>
<comment type="caution">
    <text evidence="8">The sequence shown here is derived from an EMBL/GenBank/DDBJ whole genome shotgun (WGS) entry which is preliminary data.</text>
</comment>
<dbReference type="EMBL" id="MPUH01000699">
    <property type="protein sequence ID" value="OMJ75288.1"/>
    <property type="molecule type" value="Genomic_DNA"/>
</dbReference>
<dbReference type="PANTHER" id="PTHR42738">
    <property type="entry name" value="HYDROXYMETHYLGLUTARYL-COA LYASE"/>
    <property type="match status" value="1"/>
</dbReference>
<dbReference type="AlphaFoldDB" id="A0A1R2BES7"/>
<reference evidence="8 9" key="1">
    <citation type="submission" date="2016-11" db="EMBL/GenBank/DDBJ databases">
        <title>The macronuclear genome of Stentor coeruleus: a giant cell with tiny introns.</title>
        <authorList>
            <person name="Slabodnick M."/>
            <person name="Ruby J.G."/>
            <person name="Reiff S.B."/>
            <person name="Swart E.C."/>
            <person name="Gosai S."/>
            <person name="Prabakaran S."/>
            <person name="Witkowska E."/>
            <person name="Larue G.E."/>
            <person name="Fisher S."/>
            <person name="Freeman R.M."/>
            <person name="Gunawardena J."/>
            <person name="Chu W."/>
            <person name="Stover N.A."/>
            <person name="Gregory B.D."/>
            <person name="Nowacki M."/>
            <person name="Derisi J."/>
            <person name="Roy S.W."/>
            <person name="Marshall W.F."/>
            <person name="Sood P."/>
        </authorList>
    </citation>
    <scope>NUCLEOTIDE SEQUENCE [LARGE SCALE GENOMIC DNA]</scope>
    <source>
        <strain evidence="8">WM001</strain>
    </source>
</reference>
<evidence type="ECO:0000313" key="8">
    <source>
        <dbReference type="EMBL" id="OMJ75288.1"/>
    </source>
</evidence>
<evidence type="ECO:0000256" key="6">
    <source>
        <dbReference type="ARBA" id="ARBA00049877"/>
    </source>
</evidence>
<feature type="domain" description="Pyruvate carboxyltransferase" evidence="7">
    <location>
        <begin position="20"/>
        <end position="287"/>
    </location>
</feature>